<protein>
    <submittedName>
        <fullName evidence="3">Uncharacterized protein</fullName>
    </submittedName>
</protein>
<feature type="non-terminal residue" evidence="3">
    <location>
        <position position="65"/>
    </location>
</feature>
<evidence type="ECO:0000256" key="1">
    <source>
        <dbReference type="ARBA" id="ARBA00022441"/>
    </source>
</evidence>
<dbReference type="EMBL" id="JASPKZ010001652">
    <property type="protein sequence ID" value="KAJ9597186.1"/>
    <property type="molecule type" value="Genomic_DNA"/>
</dbReference>
<evidence type="ECO:0000313" key="4">
    <source>
        <dbReference type="Proteomes" id="UP001233999"/>
    </source>
</evidence>
<gene>
    <name evidence="3" type="ORF">L9F63_026924</name>
</gene>
<proteinExistence type="predicted"/>
<keyword evidence="4" id="KW-1185">Reference proteome</keyword>
<keyword evidence="1" id="KW-0880">Kelch repeat</keyword>
<dbReference type="Proteomes" id="UP001233999">
    <property type="component" value="Unassembled WGS sequence"/>
</dbReference>
<accession>A0AAD8ADT9</accession>
<dbReference type="Gene3D" id="2.120.10.80">
    <property type="entry name" value="Kelch-type beta propeller"/>
    <property type="match status" value="1"/>
</dbReference>
<feature type="non-terminal residue" evidence="3">
    <location>
        <position position="1"/>
    </location>
</feature>
<comment type="caution">
    <text evidence="3">The sequence shown here is derived from an EMBL/GenBank/DDBJ whole genome shotgun (WGS) entry which is preliminary data.</text>
</comment>
<sequence length="65" mass="6954">KGETGHSPVVRRGCRGMWSAVTPTPDGPAPSSRSKHSATLLGGHVYLLGGRNGNLPLKDLWRYSL</sequence>
<reference evidence="3" key="1">
    <citation type="journal article" date="2023" name="IScience">
        <title>Live-bearing cockroach genome reveals convergent evolutionary mechanisms linked to viviparity in insects and beyond.</title>
        <authorList>
            <person name="Fouks B."/>
            <person name="Harrison M.C."/>
            <person name="Mikhailova A.A."/>
            <person name="Marchal E."/>
            <person name="English S."/>
            <person name="Carruthers M."/>
            <person name="Jennings E.C."/>
            <person name="Chiamaka E.L."/>
            <person name="Frigard R.A."/>
            <person name="Pippel M."/>
            <person name="Attardo G.M."/>
            <person name="Benoit J.B."/>
            <person name="Bornberg-Bauer E."/>
            <person name="Tobe S.S."/>
        </authorList>
    </citation>
    <scope>NUCLEOTIDE SEQUENCE</scope>
    <source>
        <strain evidence="3">Stay&amp;Tobe</strain>
    </source>
</reference>
<dbReference type="SUPFAM" id="SSF117281">
    <property type="entry name" value="Kelch motif"/>
    <property type="match status" value="1"/>
</dbReference>
<evidence type="ECO:0000256" key="2">
    <source>
        <dbReference type="SAM" id="MobiDB-lite"/>
    </source>
</evidence>
<reference evidence="3" key="2">
    <citation type="submission" date="2023-05" db="EMBL/GenBank/DDBJ databases">
        <authorList>
            <person name="Fouks B."/>
        </authorList>
    </citation>
    <scope>NUCLEOTIDE SEQUENCE</scope>
    <source>
        <strain evidence="3">Stay&amp;Tobe</strain>
        <tissue evidence="3">Testes</tissue>
    </source>
</reference>
<dbReference type="AlphaFoldDB" id="A0AAD8ADT9"/>
<dbReference type="InterPro" id="IPR015915">
    <property type="entry name" value="Kelch-typ_b-propeller"/>
</dbReference>
<evidence type="ECO:0000313" key="3">
    <source>
        <dbReference type="EMBL" id="KAJ9597186.1"/>
    </source>
</evidence>
<dbReference type="Pfam" id="PF01344">
    <property type="entry name" value="Kelch_1"/>
    <property type="match status" value="1"/>
</dbReference>
<name>A0AAD8ADT9_DIPPU</name>
<feature type="region of interest" description="Disordered" evidence="2">
    <location>
        <begin position="17"/>
        <end position="36"/>
    </location>
</feature>
<organism evidence="3 4">
    <name type="scientific">Diploptera punctata</name>
    <name type="common">Pacific beetle cockroach</name>
    <dbReference type="NCBI Taxonomy" id="6984"/>
    <lineage>
        <taxon>Eukaryota</taxon>
        <taxon>Metazoa</taxon>
        <taxon>Ecdysozoa</taxon>
        <taxon>Arthropoda</taxon>
        <taxon>Hexapoda</taxon>
        <taxon>Insecta</taxon>
        <taxon>Pterygota</taxon>
        <taxon>Neoptera</taxon>
        <taxon>Polyneoptera</taxon>
        <taxon>Dictyoptera</taxon>
        <taxon>Blattodea</taxon>
        <taxon>Blaberoidea</taxon>
        <taxon>Blaberidae</taxon>
        <taxon>Diplopterinae</taxon>
        <taxon>Diploptera</taxon>
    </lineage>
</organism>
<dbReference type="InterPro" id="IPR006652">
    <property type="entry name" value="Kelch_1"/>
</dbReference>